<dbReference type="InParanoid" id="A0A2H3CQL1"/>
<accession>A0A2H3CQL1</accession>
<feature type="non-terminal residue" evidence="1">
    <location>
        <position position="1"/>
    </location>
</feature>
<feature type="non-terminal residue" evidence="1">
    <location>
        <position position="55"/>
    </location>
</feature>
<dbReference type="EMBL" id="KZ293704">
    <property type="protein sequence ID" value="PBK83684.1"/>
    <property type="molecule type" value="Genomic_DNA"/>
</dbReference>
<dbReference type="AlphaFoldDB" id="A0A2H3CQL1"/>
<protein>
    <submittedName>
        <fullName evidence="1">Uncharacterized protein</fullName>
    </submittedName>
</protein>
<evidence type="ECO:0000313" key="2">
    <source>
        <dbReference type="Proteomes" id="UP000217790"/>
    </source>
</evidence>
<gene>
    <name evidence="1" type="ORF">ARMGADRAFT_875608</name>
</gene>
<name>A0A2H3CQL1_ARMGA</name>
<keyword evidence="2" id="KW-1185">Reference proteome</keyword>
<reference evidence="2" key="1">
    <citation type="journal article" date="2017" name="Nat. Ecol. Evol.">
        <title>Genome expansion and lineage-specific genetic innovations in the forest pathogenic fungi Armillaria.</title>
        <authorList>
            <person name="Sipos G."/>
            <person name="Prasanna A.N."/>
            <person name="Walter M.C."/>
            <person name="O'Connor E."/>
            <person name="Balint B."/>
            <person name="Krizsan K."/>
            <person name="Kiss B."/>
            <person name="Hess J."/>
            <person name="Varga T."/>
            <person name="Slot J."/>
            <person name="Riley R."/>
            <person name="Boka B."/>
            <person name="Rigling D."/>
            <person name="Barry K."/>
            <person name="Lee J."/>
            <person name="Mihaltcheva S."/>
            <person name="LaButti K."/>
            <person name="Lipzen A."/>
            <person name="Waldron R."/>
            <person name="Moloney N.M."/>
            <person name="Sperisen C."/>
            <person name="Kredics L."/>
            <person name="Vagvoelgyi C."/>
            <person name="Patrignani A."/>
            <person name="Fitzpatrick D."/>
            <person name="Nagy I."/>
            <person name="Doyle S."/>
            <person name="Anderson J.B."/>
            <person name="Grigoriev I.V."/>
            <person name="Gueldener U."/>
            <person name="Muensterkoetter M."/>
            <person name="Nagy L.G."/>
        </authorList>
    </citation>
    <scope>NUCLEOTIDE SEQUENCE [LARGE SCALE GENOMIC DNA]</scope>
    <source>
        <strain evidence="2">Ar21-2</strain>
    </source>
</reference>
<evidence type="ECO:0000313" key="1">
    <source>
        <dbReference type="EMBL" id="PBK83684.1"/>
    </source>
</evidence>
<sequence>QILSITCNNASNNDTMVMTLSDSESLPSFSGQENCTRCFAHVLNLVTKSLLKQFD</sequence>
<proteinExistence type="predicted"/>
<dbReference type="OrthoDB" id="2748837at2759"/>
<dbReference type="Proteomes" id="UP000217790">
    <property type="component" value="Unassembled WGS sequence"/>
</dbReference>
<dbReference type="OMA" id="ENCTRCF"/>
<organism evidence="1 2">
    <name type="scientific">Armillaria gallica</name>
    <name type="common">Bulbous honey fungus</name>
    <name type="synonym">Armillaria bulbosa</name>
    <dbReference type="NCBI Taxonomy" id="47427"/>
    <lineage>
        <taxon>Eukaryota</taxon>
        <taxon>Fungi</taxon>
        <taxon>Dikarya</taxon>
        <taxon>Basidiomycota</taxon>
        <taxon>Agaricomycotina</taxon>
        <taxon>Agaricomycetes</taxon>
        <taxon>Agaricomycetidae</taxon>
        <taxon>Agaricales</taxon>
        <taxon>Marasmiineae</taxon>
        <taxon>Physalacriaceae</taxon>
        <taxon>Armillaria</taxon>
    </lineage>
</organism>